<evidence type="ECO:0000256" key="1">
    <source>
        <dbReference type="SAM" id="SignalP"/>
    </source>
</evidence>
<reference evidence="4" key="2">
    <citation type="submission" date="2019-09" db="UniProtKB">
        <authorList>
            <consortium name="WormBaseParasite"/>
        </authorList>
    </citation>
    <scope>IDENTIFICATION</scope>
</reference>
<feature type="signal peptide" evidence="1">
    <location>
        <begin position="1"/>
        <end position="16"/>
    </location>
</feature>
<name>A0A183G9Q3_HELPZ</name>
<gene>
    <name evidence="2" type="ORF">HPBE_LOCUS18684</name>
</gene>
<sequence>MIRLLLATALFTLGVSEPSTRIRTGLRRDLPSHLRAATVNAIPPSAAATSVAQGTSFVYSYLNSHLDAKDTSYTENLALTVTNPNQQNAQVTVDHFPL</sequence>
<accession>A0A183G9Q3</accession>
<keyword evidence="3" id="KW-1185">Reference proteome</keyword>
<dbReference type="Proteomes" id="UP000050761">
    <property type="component" value="Unassembled WGS sequence"/>
</dbReference>
<organism evidence="3 4">
    <name type="scientific">Heligmosomoides polygyrus</name>
    <name type="common">Parasitic roundworm</name>
    <dbReference type="NCBI Taxonomy" id="6339"/>
    <lineage>
        <taxon>Eukaryota</taxon>
        <taxon>Metazoa</taxon>
        <taxon>Ecdysozoa</taxon>
        <taxon>Nematoda</taxon>
        <taxon>Chromadorea</taxon>
        <taxon>Rhabditida</taxon>
        <taxon>Rhabditina</taxon>
        <taxon>Rhabditomorpha</taxon>
        <taxon>Strongyloidea</taxon>
        <taxon>Heligmosomidae</taxon>
        <taxon>Heligmosomoides</taxon>
    </lineage>
</organism>
<dbReference type="WBParaSite" id="HPBE_0001868501-mRNA-1">
    <property type="protein sequence ID" value="HPBE_0001868501-mRNA-1"/>
    <property type="gene ID" value="HPBE_0001868501"/>
</dbReference>
<protein>
    <submittedName>
        <fullName evidence="4">Extracellular metalloproteinase</fullName>
    </submittedName>
</protein>
<evidence type="ECO:0000313" key="3">
    <source>
        <dbReference type="Proteomes" id="UP000050761"/>
    </source>
</evidence>
<evidence type="ECO:0000313" key="2">
    <source>
        <dbReference type="EMBL" id="VDP12536.1"/>
    </source>
</evidence>
<dbReference type="OrthoDB" id="5822788at2759"/>
<accession>A0A3P8EZ03</accession>
<keyword evidence="1" id="KW-0732">Signal</keyword>
<feature type="chain" id="PRO_5044551931" evidence="1">
    <location>
        <begin position="17"/>
        <end position="98"/>
    </location>
</feature>
<evidence type="ECO:0000313" key="4">
    <source>
        <dbReference type="WBParaSite" id="HPBE_0001868501-mRNA-1"/>
    </source>
</evidence>
<dbReference type="EMBL" id="UZAH01030850">
    <property type="protein sequence ID" value="VDP12536.1"/>
    <property type="molecule type" value="Genomic_DNA"/>
</dbReference>
<proteinExistence type="predicted"/>
<dbReference type="AlphaFoldDB" id="A0A183G9Q3"/>
<reference evidence="2 3" key="1">
    <citation type="submission" date="2018-11" db="EMBL/GenBank/DDBJ databases">
        <authorList>
            <consortium name="Pathogen Informatics"/>
        </authorList>
    </citation>
    <scope>NUCLEOTIDE SEQUENCE [LARGE SCALE GENOMIC DNA]</scope>
</reference>